<protein>
    <submittedName>
        <fullName evidence="2">Uncharacterized protein</fullName>
    </submittedName>
</protein>
<gene>
    <name evidence="2" type="ORF">K458DRAFT_384895</name>
</gene>
<accession>A0A6G1JEQ7</accession>
<dbReference type="AlphaFoldDB" id="A0A6G1JEQ7"/>
<keyword evidence="1" id="KW-0732">Signal</keyword>
<evidence type="ECO:0000313" key="2">
    <source>
        <dbReference type="EMBL" id="KAF2688721.1"/>
    </source>
</evidence>
<proteinExistence type="predicted"/>
<name>A0A6G1JEQ7_9PLEO</name>
<dbReference type="EMBL" id="MU005573">
    <property type="protein sequence ID" value="KAF2688721.1"/>
    <property type="molecule type" value="Genomic_DNA"/>
</dbReference>
<keyword evidence="3" id="KW-1185">Reference proteome</keyword>
<feature type="signal peptide" evidence="1">
    <location>
        <begin position="1"/>
        <end position="17"/>
    </location>
</feature>
<evidence type="ECO:0000256" key="1">
    <source>
        <dbReference type="SAM" id="SignalP"/>
    </source>
</evidence>
<dbReference type="OrthoDB" id="5422698at2759"/>
<sequence>MIGILVWVTAILTFCRPLDPKLELHVDVVLGVIVCVPEWFRRGEKVQATLAEFSDVSLRTPIVETAVDSRLRSDPPKLREFLERDIRLFQEHNTSSIMLFNRKRAFAVDVIGRNSAYYSQVAKEAQPFQVRYLVFYPDVPALNEHLFVYLEGHLEQDRLGIEETTFKLSGSCPDFYEEEHKITEFDRPVVRHGAEYGGPLEFGPDEMLFDMLVLLWPPFRRGSGTVRPR</sequence>
<evidence type="ECO:0000313" key="3">
    <source>
        <dbReference type="Proteomes" id="UP000799291"/>
    </source>
</evidence>
<reference evidence="2" key="1">
    <citation type="journal article" date="2020" name="Stud. Mycol.">
        <title>101 Dothideomycetes genomes: a test case for predicting lifestyles and emergence of pathogens.</title>
        <authorList>
            <person name="Haridas S."/>
            <person name="Albert R."/>
            <person name="Binder M."/>
            <person name="Bloem J."/>
            <person name="Labutti K."/>
            <person name="Salamov A."/>
            <person name="Andreopoulos B."/>
            <person name="Baker S."/>
            <person name="Barry K."/>
            <person name="Bills G."/>
            <person name="Bluhm B."/>
            <person name="Cannon C."/>
            <person name="Castanera R."/>
            <person name="Culley D."/>
            <person name="Daum C."/>
            <person name="Ezra D."/>
            <person name="Gonzalez J."/>
            <person name="Henrissat B."/>
            <person name="Kuo A."/>
            <person name="Liang C."/>
            <person name="Lipzen A."/>
            <person name="Lutzoni F."/>
            <person name="Magnuson J."/>
            <person name="Mondo S."/>
            <person name="Nolan M."/>
            <person name="Ohm R."/>
            <person name="Pangilinan J."/>
            <person name="Park H.-J."/>
            <person name="Ramirez L."/>
            <person name="Alfaro M."/>
            <person name="Sun H."/>
            <person name="Tritt A."/>
            <person name="Yoshinaga Y."/>
            <person name="Zwiers L.-H."/>
            <person name="Turgeon B."/>
            <person name="Goodwin S."/>
            <person name="Spatafora J."/>
            <person name="Crous P."/>
            <person name="Grigoriev I."/>
        </authorList>
    </citation>
    <scope>NUCLEOTIDE SEQUENCE</scope>
    <source>
        <strain evidence="2">CBS 122367</strain>
    </source>
</reference>
<dbReference type="Proteomes" id="UP000799291">
    <property type="component" value="Unassembled WGS sequence"/>
</dbReference>
<organism evidence="2 3">
    <name type="scientific">Lentithecium fluviatile CBS 122367</name>
    <dbReference type="NCBI Taxonomy" id="1168545"/>
    <lineage>
        <taxon>Eukaryota</taxon>
        <taxon>Fungi</taxon>
        <taxon>Dikarya</taxon>
        <taxon>Ascomycota</taxon>
        <taxon>Pezizomycotina</taxon>
        <taxon>Dothideomycetes</taxon>
        <taxon>Pleosporomycetidae</taxon>
        <taxon>Pleosporales</taxon>
        <taxon>Massarineae</taxon>
        <taxon>Lentitheciaceae</taxon>
        <taxon>Lentithecium</taxon>
    </lineage>
</organism>
<feature type="chain" id="PRO_5026154302" evidence="1">
    <location>
        <begin position="18"/>
        <end position="229"/>
    </location>
</feature>